<accession>A0ABS9YP66</accession>
<comment type="caution">
    <text evidence="1">The sequence shown here is derived from an EMBL/GenBank/DDBJ whole genome shotgun (WGS) entry which is preliminary data.</text>
</comment>
<proteinExistence type="predicted"/>
<evidence type="ECO:0000313" key="2">
    <source>
        <dbReference type="Proteomes" id="UP001165269"/>
    </source>
</evidence>
<name>A0ABS9YP66_9ACTN</name>
<dbReference type="RefSeq" id="WP_242775482.1">
    <property type="nucleotide sequence ID" value="NZ_JALDAY010000015.1"/>
</dbReference>
<organism evidence="1 2">
    <name type="scientific">Streptomyces cylindrosporus</name>
    <dbReference type="NCBI Taxonomy" id="2927583"/>
    <lineage>
        <taxon>Bacteria</taxon>
        <taxon>Bacillati</taxon>
        <taxon>Actinomycetota</taxon>
        <taxon>Actinomycetes</taxon>
        <taxon>Kitasatosporales</taxon>
        <taxon>Streptomycetaceae</taxon>
        <taxon>Streptomyces</taxon>
    </lineage>
</organism>
<protein>
    <submittedName>
        <fullName evidence="1">Uncharacterized protein</fullName>
    </submittedName>
</protein>
<reference evidence="1" key="1">
    <citation type="submission" date="2022-03" db="EMBL/GenBank/DDBJ databases">
        <title>Streptomyces 7R015 and 7R016 isolated from Barleria lupulina in Thailand.</title>
        <authorList>
            <person name="Kanchanasin P."/>
            <person name="Phongsopitanun W."/>
            <person name="Tanasupawat S."/>
        </authorList>
    </citation>
    <scope>NUCLEOTIDE SEQUENCE</scope>
    <source>
        <strain evidence="1">7R015</strain>
    </source>
</reference>
<dbReference type="EMBL" id="JALDAY010000015">
    <property type="protein sequence ID" value="MCI3277636.1"/>
    <property type="molecule type" value="Genomic_DNA"/>
</dbReference>
<sequence>MIAEAPPPDPEAAPRTAREAAERLVAEGKHVHFVSFGESDCLSGICPTHYR</sequence>
<evidence type="ECO:0000313" key="1">
    <source>
        <dbReference type="EMBL" id="MCI3277636.1"/>
    </source>
</evidence>
<keyword evidence="2" id="KW-1185">Reference proteome</keyword>
<dbReference type="Proteomes" id="UP001165269">
    <property type="component" value="Unassembled WGS sequence"/>
</dbReference>
<gene>
    <name evidence="1" type="ORF">MQP27_41860</name>
</gene>